<name>A0AAE1R2J8_9SOLA</name>
<dbReference type="EMBL" id="JAVYJV010000020">
    <property type="protein sequence ID" value="KAK4344070.1"/>
    <property type="molecule type" value="Genomic_DNA"/>
</dbReference>
<evidence type="ECO:0000313" key="2">
    <source>
        <dbReference type="EMBL" id="KAK4344070.1"/>
    </source>
</evidence>
<sequence length="234" mass="26647">MTAKSEACTRTRIRILATRYRLPRNPRSTHHRSPLLHHRHIILRRHFVTNSAADTAVSISNGVFVLIFSRIRTLLSLFTFNPFAKLRYDDFSGDTLSWTSGLVGSLDSYSFPSSNSQAKLRVPKAACPCRVDIMFGALGCVKVMWRVLGIRAAPFDQTKLDALLSVQLQLFYSVPTFKWLSYQLLRSVMQPQKGKPKDKKVEEAKPKAKMEEAKPKDKKVEEAKPKEKEESKPK</sequence>
<dbReference type="Proteomes" id="UP001291623">
    <property type="component" value="Unassembled WGS sequence"/>
</dbReference>
<accession>A0AAE1R2J8</accession>
<protein>
    <submittedName>
        <fullName evidence="2">Uncharacterized protein</fullName>
    </submittedName>
</protein>
<feature type="compositionally biased region" description="Basic and acidic residues" evidence="1">
    <location>
        <begin position="199"/>
        <end position="234"/>
    </location>
</feature>
<comment type="caution">
    <text evidence="2">The sequence shown here is derived from an EMBL/GenBank/DDBJ whole genome shotgun (WGS) entry which is preliminary data.</text>
</comment>
<gene>
    <name evidence="2" type="ORF">RND71_037164</name>
</gene>
<feature type="region of interest" description="Disordered" evidence="1">
    <location>
        <begin position="191"/>
        <end position="234"/>
    </location>
</feature>
<reference evidence="2" key="1">
    <citation type="submission" date="2023-12" db="EMBL/GenBank/DDBJ databases">
        <title>Genome assembly of Anisodus tanguticus.</title>
        <authorList>
            <person name="Wang Y.-J."/>
        </authorList>
    </citation>
    <scope>NUCLEOTIDE SEQUENCE</scope>
    <source>
        <strain evidence="2">KB-2021</strain>
        <tissue evidence="2">Leaf</tissue>
    </source>
</reference>
<evidence type="ECO:0000313" key="3">
    <source>
        <dbReference type="Proteomes" id="UP001291623"/>
    </source>
</evidence>
<evidence type="ECO:0000256" key="1">
    <source>
        <dbReference type="SAM" id="MobiDB-lite"/>
    </source>
</evidence>
<dbReference type="AlphaFoldDB" id="A0AAE1R2J8"/>
<keyword evidence="3" id="KW-1185">Reference proteome</keyword>
<organism evidence="2 3">
    <name type="scientific">Anisodus tanguticus</name>
    <dbReference type="NCBI Taxonomy" id="243964"/>
    <lineage>
        <taxon>Eukaryota</taxon>
        <taxon>Viridiplantae</taxon>
        <taxon>Streptophyta</taxon>
        <taxon>Embryophyta</taxon>
        <taxon>Tracheophyta</taxon>
        <taxon>Spermatophyta</taxon>
        <taxon>Magnoliopsida</taxon>
        <taxon>eudicotyledons</taxon>
        <taxon>Gunneridae</taxon>
        <taxon>Pentapetalae</taxon>
        <taxon>asterids</taxon>
        <taxon>lamiids</taxon>
        <taxon>Solanales</taxon>
        <taxon>Solanaceae</taxon>
        <taxon>Solanoideae</taxon>
        <taxon>Hyoscyameae</taxon>
        <taxon>Anisodus</taxon>
    </lineage>
</organism>
<proteinExistence type="predicted"/>